<evidence type="ECO:0000256" key="2">
    <source>
        <dbReference type="ARBA" id="ARBA00010665"/>
    </source>
</evidence>
<dbReference type="InterPro" id="IPR001811">
    <property type="entry name" value="Chemokine_IL8-like_dom"/>
</dbReference>
<evidence type="ECO:0000313" key="7">
    <source>
        <dbReference type="Proteomes" id="UP000660247"/>
    </source>
</evidence>
<comment type="subcellular location">
    <subcellularLocation>
        <location evidence="1">Secreted</location>
    </subcellularLocation>
</comment>
<dbReference type="Pfam" id="PF00048">
    <property type="entry name" value="IL8"/>
    <property type="match status" value="1"/>
</dbReference>
<keyword evidence="4" id="KW-0964">Secreted</keyword>
<dbReference type="FunFam" id="2.40.50.40:FF:000004">
    <property type="entry name" value="C-X-C motif chemokine"/>
    <property type="match status" value="1"/>
</dbReference>
<feature type="non-terminal residue" evidence="6">
    <location>
        <position position="1"/>
    </location>
</feature>
<comment type="caution">
    <text evidence="6">The sequence shown here is derived from an EMBL/GenBank/DDBJ whole genome shotgun (WGS) entry which is preliminary data.</text>
</comment>
<feature type="non-terminal residue" evidence="6">
    <location>
        <position position="77"/>
    </location>
</feature>
<dbReference type="OrthoDB" id="9937393at2759"/>
<keyword evidence="3" id="KW-0202">Cytokine</keyword>
<dbReference type="Proteomes" id="UP000660247">
    <property type="component" value="Unassembled WGS sequence"/>
</dbReference>
<evidence type="ECO:0000259" key="5">
    <source>
        <dbReference type="SMART" id="SM00199"/>
    </source>
</evidence>
<evidence type="ECO:0000256" key="3">
    <source>
        <dbReference type="ARBA" id="ARBA00022514"/>
    </source>
</evidence>
<protein>
    <submittedName>
        <fullName evidence="6">IL8 protein</fullName>
    </submittedName>
</protein>
<dbReference type="PANTHER" id="PTHR12015:SF198">
    <property type="entry name" value="PLATELET BASIC PROTEIN"/>
    <property type="match status" value="1"/>
</dbReference>
<accession>A0A851CY91</accession>
<dbReference type="InterPro" id="IPR039809">
    <property type="entry name" value="Chemokine_b/g/d"/>
</dbReference>
<dbReference type="GO" id="GO:0006955">
    <property type="term" value="P:immune response"/>
    <property type="evidence" value="ECO:0007669"/>
    <property type="project" value="InterPro"/>
</dbReference>
<dbReference type="InterPro" id="IPR036048">
    <property type="entry name" value="Interleukin_8-like_sf"/>
</dbReference>
<dbReference type="GO" id="GO:0008009">
    <property type="term" value="F:chemokine activity"/>
    <property type="evidence" value="ECO:0007669"/>
    <property type="project" value="InterPro"/>
</dbReference>
<dbReference type="SUPFAM" id="SSF54117">
    <property type="entry name" value="Interleukin 8-like chemokines"/>
    <property type="match status" value="1"/>
</dbReference>
<dbReference type="AlphaFoldDB" id="A0A851CY91"/>
<dbReference type="CDD" id="cd00273">
    <property type="entry name" value="Chemokine_CXC"/>
    <property type="match status" value="1"/>
</dbReference>
<evidence type="ECO:0000313" key="6">
    <source>
        <dbReference type="EMBL" id="NWI62099.1"/>
    </source>
</evidence>
<gene>
    <name evidence="6" type="primary">Cxcl8_2</name>
    <name evidence="6" type="ORF">TODMEX_R03118</name>
</gene>
<dbReference type="EMBL" id="WEIS01001617">
    <property type="protein sequence ID" value="NWI62099.1"/>
    <property type="molecule type" value="Genomic_DNA"/>
</dbReference>
<keyword evidence="7" id="KW-1185">Reference proteome</keyword>
<dbReference type="SMART" id="SM00199">
    <property type="entry name" value="SCY"/>
    <property type="match status" value="1"/>
</dbReference>
<dbReference type="InterPro" id="IPR001089">
    <property type="entry name" value="Chemokine_CXC"/>
</dbReference>
<sequence>SAGKDLAKSEAKGSHCLCRSTHSHFIPPKAIQNLMLSQRGPRCKNVEIIATLKGGRQVCLEAAAPWVRLTVKAILAR</sequence>
<name>A0A851CY91_TODME</name>
<evidence type="ECO:0000256" key="4">
    <source>
        <dbReference type="ARBA" id="ARBA00022525"/>
    </source>
</evidence>
<organism evidence="6 7">
    <name type="scientific">Todus mexicanus</name>
    <name type="common">Puerto Rican tody</name>
    <dbReference type="NCBI Taxonomy" id="135184"/>
    <lineage>
        <taxon>Eukaryota</taxon>
        <taxon>Metazoa</taxon>
        <taxon>Chordata</taxon>
        <taxon>Craniata</taxon>
        <taxon>Vertebrata</taxon>
        <taxon>Euteleostomi</taxon>
        <taxon>Archelosauria</taxon>
        <taxon>Archosauria</taxon>
        <taxon>Dinosauria</taxon>
        <taxon>Saurischia</taxon>
        <taxon>Theropoda</taxon>
        <taxon>Coelurosauria</taxon>
        <taxon>Aves</taxon>
        <taxon>Neognathae</taxon>
        <taxon>Neoaves</taxon>
        <taxon>Telluraves</taxon>
        <taxon>Coraciimorphae</taxon>
        <taxon>Coraciiformes</taxon>
        <taxon>Todidae</taxon>
        <taxon>Todus</taxon>
    </lineage>
</organism>
<reference evidence="6" key="1">
    <citation type="submission" date="2019-10" db="EMBL/GenBank/DDBJ databases">
        <title>Bird 10,000 Genomes (B10K) Project - Family phase.</title>
        <authorList>
            <person name="Zhang G."/>
        </authorList>
    </citation>
    <scope>NUCLEOTIDE SEQUENCE</scope>
    <source>
        <strain evidence="6">B10K-DU-002-69</strain>
        <tissue evidence="6">Muscle</tissue>
    </source>
</reference>
<dbReference type="PRINTS" id="PR00437">
    <property type="entry name" value="SMALLCYTKCXC"/>
</dbReference>
<dbReference type="InterPro" id="IPR033899">
    <property type="entry name" value="CXC_Chemokine_domain"/>
</dbReference>
<comment type="similarity">
    <text evidence="2">Belongs to the intercrine alpha (chemokine CxC) family.</text>
</comment>
<dbReference type="GO" id="GO:0006952">
    <property type="term" value="P:defense response"/>
    <property type="evidence" value="ECO:0007669"/>
    <property type="project" value="InterPro"/>
</dbReference>
<evidence type="ECO:0000256" key="1">
    <source>
        <dbReference type="ARBA" id="ARBA00004613"/>
    </source>
</evidence>
<dbReference type="GO" id="GO:0005615">
    <property type="term" value="C:extracellular space"/>
    <property type="evidence" value="ECO:0007669"/>
    <property type="project" value="UniProtKB-KW"/>
</dbReference>
<proteinExistence type="inferred from homology"/>
<dbReference type="Gene3D" id="2.40.50.40">
    <property type="match status" value="1"/>
</dbReference>
<feature type="domain" description="Chemokine interleukin-8-like" evidence="5">
    <location>
        <begin position="13"/>
        <end position="74"/>
    </location>
</feature>
<dbReference type="PANTHER" id="PTHR12015">
    <property type="entry name" value="SMALL INDUCIBLE CYTOKINE A"/>
    <property type="match status" value="1"/>
</dbReference>